<feature type="compositionally biased region" description="Low complexity" evidence="7">
    <location>
        <begin position="550"/>
        <end position="600"/>
    </location>
</feature>
<keyword evidence="5 8" id="KW-1133">Transmembrane helix</keyword>
<feature type="transmembrane region" description="Helical" evidence="8">
    <location>
        <begin position="229"/>
        <end position="247"/>
    </location>
</feature>
<feature type="transmembrane region" description="Helical" evidence="8">
    <location>
        <begin position="49"/>
        <end position="68"/>
    </location>
</feature>
<dbReference type="PROSITE" id="PS50850">
    <property type="entry name" value="MFS"/>
    <property type="match status" value="1"/>
</dbReference>
<keyword evidence="4 8" id="KW-0812">Transmembrane</keyword>
<dbReference type="Pfam" id="PF07690">
    <property type="entry name" value="MFS_1"/>
    <property type="match status" value="1"/>
</dbReference>
<organism evidence="10 11">
    <name type="scientific">Actinosynnema pretiosum</name>
    <dbReference type="NCBI Taxonomy" id="42197"/>
    <lineage>
        <taxon>Bacteria</taxon>
        <taxon>Bacillati</taxon>
        <taxon>Actinomycetota</taxon>
        <taxon>Actinomycetes</taxon>
        <taxon>Pseudonocardiales</taxon>
        <taxon>Pseudonocardiaceae</taxon>
        <taxon>Actinosynnema</taxon>
    </lineage>
</organism>
<accession>A0A290Z5C8</accession>
<reference evidence="10" key="1">
    <citation type="submission" date="2017-09" db="EMBL/GenBank/DDBJ databases">
        <title>Complete Genome Sequence of ansamitocin-producing Bacterium Actinosynnema pretiosum X47.</title>
        <authorList>
            <person name="Cao G."/>
            <person name="Zong G."/>
            <person name="Zhong C."/>
            <person name="Fu J."/>
        </authorList>
    </citation>
    <scope>NUCLEOTIDE SEQUENCE [LARGE SCALE GENOMIC DNA]</scope>
    <source>
        <strain evidence="10">X47</strain>
    </source>
</reference>
<evidence type="ECO:0000256" key="2">
    <source>
        <dbReference type="ARBA" id="ARBA00022448"/>
    </source>
</evidence>
<dbReference type="Proteomes" id="UP000218505">
    <property type="component" value="Chromosome"/>
</dbReference>
<dbReference type="GO" id="GO:0022857">
    <property type="term" value="F:transmembrane transporter activity"/>
    <property type="evidence" value="ECO:0007669"/>
    <property type="project" value="InterPro"/>
</dbReference>
<dbReference type="KEGG" id="apre:CNX65_13575"/>
<evidence type="ECO:0000256" key="7">
    <source>
        <dbReference type="SAM" id="MobiDB-lite"/>
    </source>
</evidence>
<dbReference type="AlphaFoldDB" id="A0A290Z5C8"/>
<feature type="transmembrane region" description="Helical" evidence="8">
    <location>
        <begin position="358"/>
        <end position="384"/>
    </location>
</feature>
<dbReference type="InterPro" id="IPR020846">
    <property type="entry name" value="MFS_dom"/>
</dbReference>
<dbReference type="InterPro" id="IPR011701">
    <property type="entry name" value="MFS"/>
</dbReference>
<evidence type="ECO:0000256" key="4">
    <source>
        <dbReference type="ARBA" id="ARBA00022692"/>
    </source>
</evidence>
<comment type="subcellular location">
    <subcellularLocation>
        <location evidence="1">Cell membrane</location>
        <topology evidence="1">Multi-pass membrane protein</topology>
    </subcellularLocation>
</comment>
<evidence type="ECO:0000256" key="8">
    <source>
        <dbReference type="SAM" id="Phobius"/>
    </source>
</evidence>
<gene>
    <name evidence="10" type="ORF">CNX65_13575</name>
</gene>
<evidence type="ECO:0000259" key="9">
    <source>
        <dbReference type="PROSITE" id="PS50850"/>
    </source>
</evidence>
<feature type="transmembrane region" description="Helical" evidence="8">
    <location>
        <begin position="80"/>
        <end position="99"/>
    </location>
</feature>
<proteinExistence type="predicted"/>
<evidence type="ECO:0000256" key="6">
    <source>
        <dbReference type="ARBA" id="ARBA00023136"/>
    </source>
</evidence>
<protein>
    <submittedName>
        <fullName evidence="10">MFS transporter</fullName>
    </submittedName>
</protein>
<dbReference type="PANTHER" id="PTHR42718">
    <property type="entry name" value="MAJOR FACILITATOR SUPERFAMILY MULTIDRUG TRANSPORTER MFSC"/>
    <property type="match status" value="1"/>
</dbReference>
<name>A0A290Z5C8_9PSEU</name>
<dbReference type="EMBL" id="CP023445">
    <property type="protein sequence ID" value="ATE54192.1"/>
    <property type="molecule type" value="Genomic_DNA"/>
</dbReference>
<dbReference type="Gene3D" id="1.20.1250.20">
    <property type="entry name" value="MFS general substrate transporter like domains"/>
    <property type="match status" value="1"/>
</dbReference>
<feature type="transmembrane region" description="Helical" evidence="8">
    <location>
        <begin position="478"/>
        <end position="499"/>
    </location>
</feature>
<feature type="transmembrane region" description="Helical" evidence="8">
    <location>
        <begin position="105"/>
        <end position="126"/>
    </location>
</feature>
<feature type="transmembrane region" description="Helical" evidence="8">
    <location>
        <begin position="167"/>
        <end position="188"/>
    </location>
</feature>
<feature type="domain" description="Major facilitator superfamily (MFS) profile" evidence="9">
    <location>
        <begin position="14"/>
        <end position="503"/>
    </location>
</feature>
<dbReference type="InterPro" id="IPR036259">
    <property type="entry name" value="MFS_trans_sf"/>
</dbReference>
<feature type="transmembrane region" description="Helical" evidence="8">
    <location>
        <begin position="334"/>
        <end position="352"/>
    </location>
</feature>
<keyword evidence="3" id="KW-1003">Cell membrane</keyword>
<keyword evidence="2" id="KW-0813">Transport</keyword>
<evidence type="ECO:0000256" key="5">
    <source>
        <dbReference type="ARBA" id="ARBA00022989"/>
    </source>
</evidence>
<dbReference type="SUPFAM" id="SSF103473">
    <property type="entry name" value="MFS general substrate transporter"/>
    <property type="match status" value="1"/>
</dbReference>
<evidence type="ECO:0000256" key="3">
    <source>
        <dbReference type="ARBA" id="ARBA00022475"/>
    </source>
</evidence>
<feature type="transmembrane region" description="Helical" evidence="8">
    <location>
        <begin position="12"/>
        <end position="37"/>
    </location>
</feature>
<feature type="compositionally biased region" description="Basic and acidic residues" evidence="7">
    <location>
        <begin position="604"/>
        <end position="613"/>
    </location>
</feature>
<sequence>MTPGPRAGKREWWGLAVLVLVTLIISMDMTVLSYALPFISVELGPSSSQLLWITDIYAFVLAGLLIPMGTLGDRIGRRKLLIVGAVAFGVASALSAYASSPELLIGTRALMGVAGATLMPSTMSLIRTMFQDAQQRRAAIGLWATGFSAGGALGLLLGGVLLQSFHWGTVFLVNVPIMLVLVIAAPLLLPEYRNPGAGRFDLLSSALLFAAVLPVIWGIKELAERGAGWQPFAGIALGLVLLPVFLVRQNKTDDPMLDVSLFRKAAFSAALATNVLANFAMIGFMFFTSQYLQLVLGLEPFEAGLWSLPQAFTGALGAALFAPVLVAKLRYSRVVALGLLLGVGGSVVMSQVRVEDGLAQAVVGQSLSAMGLAMVLTLTAELVVTTAPQERAGAASGLSETGSQFGGALGVAVLGSLGAFVYRSELTELSPAGVSPDVLTTAKETLGSAVEVAAALPAATGDALGLAARTAFTHEVQVSAWSVAGVLLLTTFVAAALLAKVPRPGPAPDAAVEAATEAAADATPEVDPDGDAGTPVAGGSAEEGADAAKRAGTAGEAAAESAGEAPGKSAGKTPGKPSAHPAADPAHDAPQPAPELPAALVSPVKDDEGSLVT</sequence>
<dbReference type="CDD" id="cd17321">
    <property type="entry name" value="MFS_MMR_MDR_like"/>
    <property type="match status" value="1"/>
</dbReference>
<feature type="transmembrane region" description="Helical" evidence="8">
    <location>
        <begin position="200"/>
        <end position="217"/>
    </location>
</feature>
<feature type="region of interest" description="Disordered" evidence="7">
    <location>
        <begin position="504"/>
        <end position="613"/>
    </location>
</feature>
<dbReference type="PANTHER" id="PTHR42718:SF47">
    <property type="entry name" value="METHYL VIOLOGEN RESISTANCE PROTEIN SMVA"/>
    <property type="match status" value="1"/>
</dbReference>
<keyword evidence="11" id="KW-1185">Reference proteome</keyword>
<feature type="transmembrane region" description="Helical" evidence="8">
    <location>
        <begin position="307"/>
        <end position="327"/>
    </location>
</feature>
<keyword evidence="6 8" id="KW-0472">Membrane</keyword>
<feature type="transmembrane region" description="Helical" evidence="8">
    <location>
        <begin position="267"/>
        <end position="287"/>
    </location>
</feature>
<feature type="transmembrane region" description="Helical" evidence="8">
    <location>
        <begin position="138"/>
        <end position="161"/>
    </location>
</feature>
<evidence type="ECO:0000313" key="10">
    <source>
        <dbReference type="EMBL" id="ATE54192.1"/>
    </source>
</evidence>
<evidence type="ECO:0000256" key="1">
    <source>
        <dbReference type="ARBA" id="ARBA00004651"/>
    </source>
</evidence>
<dbReference type="GO" id="GO:0005886">
    <property type="term" value="C:plasma membrane"/>
    <property type="evidence" value="ECO:0007669"/>
    <property type="project" value="UniProtKB-SubCell"/>
</dbReference>
<feature type="compositionally biased region" description="Low complexity" evidence="7">
    <location>
        <begin position="508"/>
        <end position="523"/>
    </location>
</feature>
<evidence type="ECO:0000313" key="11">
    <source>
        <dbReference type="Proteomes" id="UP000218505"/>
    </source>
</evidence>
<feature type="transmembrane region" description="Helical" evidence="8">
    <location>
        <begin position="405"/>
        <end position="422"/>
    </location>
</feature>